<proteinExistence type="predicted"/>
<evidence type="ECO:0000313" key="8">
    <source>
        <dbReference type="Proteomes" id="UP001370490"/>
    </source>
</evidence>
<evidence type="ECO:0000313" key="7">
    <source>
        <dbReference type="EMBL" id="KAK6916350.1"/>
    </source>
</evidence>
<evidence type="ECO:0000256" key="4">
    <source>
        <dbReference type="PROSITE-ProRule" id="PRU00175"/>
    </source>
</evidence>
<feature type="region of interest" description="Disordered" evidence="5">
    <location>
        <begin position="91"/>
        <end position="119"/>
    </location>
</feature>
<keyword evidence="1" id="KW-0479">Metal-binding</keyword>
<organism evidence="7 8">
    <name type="scientific">Dillenia turbinata</name>
    <dbReference type="NCBI Taxonomy" id="194707"/>
    <lineage>
        <taxon>Eukaryota</taxon>
        <taxon>Viridiplantae</taxon>
        <taxon>Streptophyta</taxon>
        <taxon>Embryophyta</taxon>
        <taxon>Tracheophyta</taxon>
        <taxon>Spermatophyta</taxon>
        <taxon>Magnoliopsida</taxon>
        <taxon>eudicotyledons</taxon>
        <taxon>Gunneridae</taxon>
        <taxon>Pentapetalae</taxon>
        <taxon>Dilleniales</taxon>
        <taxon>Dilleniaceae</taxon>
        <taxon>Dillenia</taxon>
    </lineage>
</organism>
<evidence type="ECO:0000256" key="3">
    <source>
        <dbReference type="ARBA" id="ARBA00022833"/>
    </source>
</evidence>
<dbReference type="AlphaFoldDB" id="A0AAN8YXY8"/>
<evidence type="ECO:0000256" key="1">
    <source>
        <dbReference type="ARBA" id="ARBA00022723"/>
    </source>
</evidence>
<comment type="caution">
    <text evidence="7">The sequence shown here is derived from an EMBL/GenBank/DDBJ whole genome shotgun (WGS) entry which is preliminary data.</text>
</comment>
<name>A0AAN8YXY8_9MAGN</name>
<dbReference type="PANTHER" id="PTHR45931:SF3">
    <property type="entry name" value="RING ZINC FINGER-CONTAINING PROTEIN"/>
    <property type="match status" value="1"/>
</dbReference>
<keyword evidence="3" id="KW-0862">Zinc</keyword>
<dbReference type="GO" id="GO:0008270">
    <property type="term" value="F:zinc ion binding"/>
    <property type="evidence" value="ECO:0007669"/>
    <property type="project" value="UniProtKB-KW"/>
</dbReference>
<dbReference type="PROSITE" id="PS50089">
    <property type="entry name" value="ZF_RING_2"/>
    <property type="match status" value="1"/>
</dbReference>
<evidence type="ECO:0000256" key="5">
    <source>
        <dbReference type="SAM" id="MobiDB-lite"/>
    </source>
</evidence>
<protein>
    <submittedName>
        <fullName evidence="7">Zinc finger, RING-type</fullName>
    </submittedName>
</protein>
<evidence type="ECO:0000256" key="2">
    <source>
        <dbReference type="ARBA" id="ARBA00022771"/>
    </source>
</evidence>
<dbReference type="InterPro" id="IPR013083">
    <property type="entry name" value="Znf_RING/FYVE/PHD"/>
</dbReference>
<accession>A0AAN8YXY8</accession>
<dbReference type="PANTHER" id="PTHR45931">
    <property type="entry name" value="SI:CH211-59O9.10"/>
    <property type="match status" value="1"/>
</dbReference>
<keyword evidence="8" id="KW-1185">Reference proteome</keyword>
<keyword evidence="2 4" id="KW-0863">Zinc-finger</keyword>
<dbReference type="Pfam" id="PF13639">
    <property type="entry name" value="zf-RING_2"/>
    <property type="match status" value="1"/>
</dbReference>
<sequence length="297" mass="33975">MTSASELFYTRRSRVGRDTTSAENELGFESPIDRNLHHHFHRRYYTNHNNSNNNRHNLDACDPLLRRSPPLRRPCNRVSLSVREPVHLGQSSSLFGSSNRYRAESSSSRADGPTLSRNDRLPGAVLLARERLLERLRGISVSGNRQSGRVSSDNYNDEFTMGNDFRLVDVGDWETEIPREWLVGDTPHVDLTSHSDWMPFIQGSNKRKPPGLSREALDYLCVEIFNDTDKDNEEPNSRASQECSICLESFIKCDELICLPCEHRFHSRCLLPWVRVCGDCPYCRTGIVVSSQKALYD</sequence>
<dbReference type="InterPro" id="IPR051834">
    <property type="entry name" value="RING_finger_E3_ligase"/>
</dbReference>
<dbReference type="Proteomes" id="UP001370490">
    <property type="component" value="Unassembled WGS sequence"/>
</dbReference>
<reference evidence="7 8" key="1">
    <citation type="submission" date="2023-12" db="EMBL/GenBank/DDBJ databases">
        <title>A high-quality genome assembly for Dillenia turbinata (Dilleniales).</title>
        <authorList>
            <person name="Chanderbali A."/>
        </authorList>
    </citation>
    <scope>NUCLEOTIDE SEQUENCE [LARGE SCALE GENOMIC DNA]</scope>
    <source>
        <strain evidence="7">LSX21</strain>
        <tissue evidence="7">Leaf</tissue>
    </source>
</reference>
<dbReference type="GO" id="GO:0061630">
    <property type="term" value="F:ubiquitin protein ligase activity"/>
    <property type="evidence" value="ECO:0007669"/>
    <property type="project" value="TreeGrafter"/>
</dbReference>
<dbReference type="EMBL" id="JBAMMX010000024">
    <property type="protein sequence ID" value="KAK6916350.1"/>
    <property type="molecule type" value="Genomic_DNA"/>
</dbReference>
<dbReference type="InterPro" id="IPR001841">
    <property type="entry name" value="Znf_RING"/>
</dbReference>
<dbReference type="GO" id="GO:0006511">
    <property type="term" value="P:ubiquitin-dependent protein catabolic process"/>
    <property type="evidence" value="ECO:0007669"/>
    <property type="project" value="TreeGrafter"/>
</dbReference>
<dbReference type="SMART" id="SM00184">
    <property type="entry name" value="RING"/>
    <property type="match status" value="1"/>
</dbReference>
<gene>
    <name evidence="7" type="ORF">RJ641_019211</name>
</gene>
<dbReference type="GO" id="GO:0005634">
    <property type="term" value="C:nucleus"/>
    <property type="evidence" value="ECO:0007669"/>
    <property type="project" value="TreeGrafter"/>
</dbReference>
<dbReference type="Gene3D" id="3.30.40.10">
    <property type="entry name" value="Zinc/RING finger domain, C3HC4 (zinc finger)"/>
    <property type="match status" value="1"/>
</dbReference>
<dbReference type="SUPFAM" id="SSF57850">
    <property type="entry name" value="RING/U-box"/>
    <property type="match status" value="1"/>
</dbReference>
<feature type="compositionally biased region" description="Low complexity" evidence="5">
    <location>
        <begin position="97"/>
        <end position="109"/>
    </location>
</feature>
<evidence type="ECO:0000259" key="6">
    <source>
        <dbReference type="PROSITE" id="PS50089"/>
    </source>
</evidence>
<feature type="domain" description="RING-type" evidence="6">
    <location>
        <begin position="243"/>
        <end position="284"/>
    </location>
</feature>